<dbReference type="SUPFAM" id="SSF50978">
    <property type="entry name" value="WD40 repeat-like"/>
    <property type="match status" value="1"/>
</dbReference>
<feature type="domain" description="NUP160 middle TPR" evidence="6">
    <location>
        <begin position="928"/>
        <end position="1166"/>
    </location>
</feature>
<keyword evidence="8" id="KW-1185">Reference proteome</keyword>
<dbReference type="Pfam" id="PF11715">
    <property type="entry name" value="Beta-prop_Nup120_160"/>
    <property type="match status" value="1"/>
</dbReference>
<dbReference type="PANTHER" id="PTHR21286:SF0">
    <property type="entry name" value="NUCLEAR PORE COMPLEX PROTEIN NUP160"/>
    <property type="match status" value="1"/>
</dbReference>
<dbReference type="InterPro" id="IPR015943">
    <property type="entry name" value="WD40/YVTN_repeat-like_dom_sf"/>
</dbReference>
<feature type="domain" description="NUP160 C-terminal TPR" evidence="5">
    <location>
        <begin position="1209"/>
        <end position="1386"/>
    </location>
</feature>
<evidence type="ECO:0000259" key="5">
    <source>
        <dbReference type="Pfam" id="PF23347"/>
    </source>
</evidence>
<dbReference type="EMBL" id="BABT02000044">
    <property type="protein sequence ID" value="GAA94608.1"/>
    <property type="molecule type" value="Genomic_DNA"/>
</dbReference>
<protein>
    <recommendedName>
        <fullName evidence="9">Nuclear pore complex protein Nup160</fullName>
    </recommendedName>
</protein>
<dbReference type="PANTHER" id="PTHR21286">
    <property type="entry name" value="NUCLEAR PORE COMPLEX PROTEIN NUP160"/>
    <property type="match status" value="1"/>
</dbReference>
<dbReference type="InterPro" id="IPR056535">
    <property type="entry name" value="TPR_NUP160_M"/>
</dbReference>
<name>G7DVJ8_MIXOS</name>
<accession>G7DVJ8</accession>
<evidence type="ECO:0000256" key="2">
    <source>
        <dbReference type="ARBA" id="ARBA00022448"/>
    </source>
</evidence>
<dbReference type="GO" id="GO:0005643">
    <property type="term" value="C:nuclear pore"/>
    <property type="evidence" value="ECO:0007669"/>
    <property type="project" value="UniProtKB-ARBA"/>
</dbReference>
<keyword evidence="3" id="KW-0539">Nucleus</keyword>
<dbReference type="Gene3D" id="2.130.10.10">
    <property type="entry name" value="YVTN repeat-like/Quinoprotein amine dehydrogenase"/>
    <property type="match status" value="1"/>
</dbReference>
<feature type="domain" description="Nucleoporin Nup120/160 beta-propeller" evidence="4">
    <location>
        <begin position="63"/>
        <end position="590"/>
    </location>
</feature>
<evidence type="ECO:0008006" key="9">
    <source>
        <dbReference type="Google" id="ProtNLM"/>
    </source>
</evidence>
<proteinExistence type="predicted"/>
<dbReference type="InParanoid" id="G7DVJ8"/>
<dbReference type="InterPro" id="IPR021717">
    <property type="entry name" value="Nucleoporin_Nup160"/>
</dbReference>
<dbReference type="GO" id="GO:0017056">
    <property type="term" value="F:structural constituent of nuclear pore"/>
    <property type="evidence" value="ECO:0007669"/>
    <property type="project" value="TreeGrafter"/>
</dbReference>
<evidence type="ECO:0000256" key="3">
    <source>
        <dbReference type="ARBA" id="ARBA00023242"/>
    </source>
</evidence>
<dbReference type="STRING" id="764103.G7DVJ8"/>
<evidence type="ECO:0000313" key="8">
    <source>
        <dbReference type="Proteomes" id="UP000009131"/>
    </source>
</evidence>
<comment type="subcellular location">
    <subcellularLocation>
        <location evidence="1">Nucleus</location>
    </subcellularLocation>
</comment>
<dbReference type="HOGENOM" id="CLU_002799_0_0_1"/>
<dbReference type="eggNOG" id="KOG4521">
    <property type="taxonomic scope" value="Eukaryota"/>
</dbReference>
<sequence>MARLSEAYVCFANLTRSIVEHAVPTEQAARADPSTARRHARDDDLASHALSTTSLSLPGTLGVILARVTDSGHTLELRWIAELAASGQEEQTSPMPTVRLFFADAIVPSVILTALEGDDHTGLELHVLSEQGSLHTLTFNTLETLFFELQSGGASNSQPTWSREYLSHCLASEQTGRMPVLCHAVQGSDQIIVSCDDATLWLLERQDDGWTETELKPASTGSSFRMRSLLPSLSARSIVSLSPSDMPTFTLAMTSQRGNGLLGSLFTVTRDKKLRIYSLSTNQCVTVLALPESSSTATTSRALIRPVAQSRDSKIALWPATTRVLIKSAAANASEGDYSHYLVCYIPGPHNGFFVVYGCTVRAQDGELDTLVPLAYRDANMPEGARLVDFLPVYSQPILAGAEEEKKWTLWTLWSDAGMRSFRSCSLFDEDEQEMEEVGFTSLRANRTTWTDVLGSHRSRRSAATFESLLIDTPLSVAELFTEYIFYPGRFALSSIHFALSRIGHEGDRGLYESPLEHALAEVGAKVFLDHDPQTGLPMYEEYQTLLKREWLQFYSLVNQAETSGETPLALLYDETTSTLASLSRDGLALPFETDVFALAQLPPAQLESTQQISPAATKCLGSDDRLPELRQDILEIIQTLGAARSALSGIDVSELEQDLVALARTPRSFSVDQIVSDFYARHILDRPAVDEALADCAVSAFAHHEAIKLLLEAAAHLEVGLQLSEDRLPGTLFQTWFGAAAAHQIVHGRFQFVCLLFVLLAKYQHALDVQEEDLSMAEDDRPQPSDLQRLASLQLSALRSLRYLSLFRFLASQPAPLTAISSQDSETDLQKRMTHLNVTLANPDEEGSTSGSMLHYLFTHVAQLRIEPALAPARALSQGVLSSLALLFAPTQDSATINGVSVALLASFLVKCDCAEIALRLLDGFAKDAAIAYVAASANLQLGHAKAALDDFEAAASGIGQDEELSGVLPTDLPLDLPHYLQHVMDVMQQAGSTQGTLSIASRLVETLEPSEPELVDTTLSSGAWLSLFRSALALTKYDRAYSAIMAMPHRDLQQDCLRLFVTAIVDEGDVDLLIGYSFGQLQAAVSEFLDFRARNSDPRGTPNHYQVLSVWHLARGDYRSAGQVMYQQARRMAESAARSHAHSFADEAARQCEAYLAAINLLSLVPKSQAWISLRVESSASAGLRKRRRIQYFSPSSESSSDLDVIELGDIRKEYIVLLARLQLHVAYPELIHTVNVEGSSIVALFSQSRLFDQALAHAEQLGVDMSNVFAHLALQCVMLSEAETNHDPVESAWVDLDDAAVTWEGSHGLRAWRLLELHLERHDSNGRYRQVVLDKILSEDADARIPSWLIAYFVARDPAHLIRAYLRHNVVRAPLQLALAHIRKINEDAVHPTRQFANAVISYNAVEELLSVDSDDEDIKTLQDALRTALEQRCRMILKKDESMQTQAAELIGPAGQYWLDDSSQPMGEALLMMLPPSSTRMPPAPQKSLHAL</sequence>
<dbReference type="OrthoDB" id="67716at2759"/>
<dbReference type="FunCoup" id="G7DVJ8">
    <property type="interactions" value="47"/>
</dbReference>
<dbReference type="InterPro" id="IPR056536">
    <property type="entry name" value="TPR_NUP160_C"/>
</dbReference>
<evidence type="ECO:0000256" key="1">
    <source>
        <dbReference type="ARBA" id="ARBA00004123"/>
    </source>
</evidence>
<reference evidence="7 8" key="1">
    <citation type="journal article" date="2011" name="J. Gen. Appl. Microbiol.">
        <title>Draft genome sequencing of the enigmatic basidiomycete Mixia osmundae.</title>
        <authorList>
            <person name="Nishida H."/>
            <person name="Nagatsuka Y."/>
            <person name="Sugiyama J."/>
        </authorList>
    </citation>
    <scope>NUCLEOTIDE SEQUENCE [LARGE SCALE GENOMIC DNA]</scope>
    <source>
        <strain evidence="8">CBS 9802 / IAM 14324 / JCM 22182 / KY 12970</strain>
    </source>
</reference>
<dbReference type="RefSeq" id="XP_014568128.1">
    <property type="nucleotide sequence ID" value="XM_014712642.1"/>
</dbReference>
<dbReference type="Pfam" id="PF23347">
    <property type="entry name" value="TPR_Nup160_C"/>
    <property type="match status" value="1"/>
</dbReference>
<dbReference type="OMA" id="MDFTRYR"/>
<dbReference type="Proteomes" id="UP000009131">
    <property type="component" value="Unassembled WGS sequence"/>
</dbReference>
<dbReference type="InterPro" id="IPR036322">
    <property type="entry name" value="WD40_repeat_dom_sf"/>
</dbReference>
<evidence type="ECO:0000259" key="6">
    <source>
        <dbReference type="Pfam" id="PF23354"/>
    </source>
</evidence>
<gene>
    <name evidence="7" type="primary">Mo01260</name>
    <name evidence="7" type="ORF">E5Q_01260</name>
</gene>
<comment type="caution">
    <text evidence="7">The sequence shown here is derived from an EMBL/GenBank/DDBJ whole genome shotgun (WGS) entry which is preliminary data.</text>
</comment>
<evidence type="ECO:0000313" key="7">
    <source>
        <dbReference type="EMBL" id="GAA94608.1"/>
    </source>
</evidence>
<reference evidence="7 8" key="2">
    <citation type="journal article" date="2012" name="Open Biol.">
        <title>Characteristics of nucleosomes and linker DNA regions on the genome of the basidiomycete Mixia osmundae revealed by mono- and dinucleosome mapping.</title>
        <authorList>
            <person name="Nishida H."/>
            <person name="Kondo S."/>
            <person name="Matsumoto T."/>
            <person name="Suzuki Y."/>
            <person name="Yoshikawa H."/>
            <person name="Taylor T.D."/>
            <person name="Sugiyama J."/>
        </authorList>
    </citation>
    <scope>NUCLEOTIDE SEQUENCE [LARGE SCALE GENOMIC DNA]</scope>
    <source>
        <strain evidence="8">CBS 9802 / IAM 14324 / JCM 22182 / KY 12970</strain>
    </source>
</reference>
<dbReference type="Pfam" id="PF23354">
    <property type="entry name" value="TPR_NUP160_120_M"/>
    <property type="match status" value="1"/>
</dbReference>
<dbReference type="InterPro" id="IPR059141">
    <property type="entry name" value="Beta-prop_Nup120_160"/>
</dbReference>
<organism evidence="7 8">
    <name type="scientific">Mixia osmundae (strain CBS 9802 / IAM 14324 / JCM 22182 / KY 12970)</name>
    <dbReference type="NCBI Taxonomy" id="764103"/>
    <lineage>
        <taxon>Eukaryota</taxon>
        <taxon>Fungi</taxon>
        <taxon>Dikarya</taxon>
        <taxon>Basidiomycota</taxon>
        <taxon>Pucciniomycotina</taxon>
        <taxon>Mixiomycetes</taxon>
        <taxon>Mixiales</taxon>
        <taxon>Mixiaceae</taxon>
        <taxon>Mixia</taxon>
    </lineage>
</organism>
<keyword evidence="2" id="KW-0813">Transport</keyword>
<evidence type="ECO:0000259" key="4">
    <source>
        <dbReference type="Pfam" id="PF11715"/>
    </source>
</evidence>